<evidence type="ECO:0000256" key="3">
    <source>
        <dbReference type="ARBA" id="ARBA00004370"/>
    </source>
</evidence>
<evidence type="ECO:0000256" key="8">
    <source>
        <dbReference type="ARBA" id="ARBA00022827"/>
    </source>
</evidence>
<feature type="domain" description="Glucose-methanol-choline oxidoreductase C-terminal" evidence="14">
    <location>
        <begin position="508"/>
        <end position="644"/>
    </location>
</feature>
<keyword evidence="7" id="KW-0812">Transmembrane</keyword>
<keyword evidence="16" id="KW-1185">Reference proteome</keyword>
<dbReference type="Pfam" id="PF00732">
    <property type="entry name" value="GMC_oxred_N"/>
    <property type="match status" value="1"/>
</dbReference>
<dbReference type="InterPro" id="IPR003953">
    <property type="entry name" value="FAD-dep_OxRdtase_2_FAD-bd"/>
</dbReference>
<keyword evidence="10" id="KW-0560">Oxidoreductase</keyword>
<comment type="similarity">
    <text evidence="4">Belongs to the GMC oxidoreductase family.</text>
</comment>
<keyword evidence="11" id="KW-0472">Membrane</keyword>
<dbReference type="EC" id="1.1.3.20" evidence="5"/>
<dbReference type="PANTHER" id="PTHR46056">
    <property type="entry name" value="LONG-CHAIN-ALCOHOL OXIDASE"/>
    <property type="match status" value="1"/>
</dbReference>
<dbReference type="RefSeq" id="WP_206611387.1">
    <property type="nucleotide sequence ID" value="NZ_CP034929.1"/>
</dbReference>
<evidence type="ECO:0000313" key="16">
    <source>
        <dbReference type="Proteomes" id="UP001596098"/>
    </source>
</evidence>
<evidence type="ECO:0000256" key="9">
    <source>
        <dbReference type="ARBA" id="ARBA00022989"/>
    </source>
</evidence>
<evidence type="ECO:0000313" key="15">
    <source>
        <dbReference type="EMBL" id="MFC6152604.1"/>
    </source>
</evidence>
<feature type="domain" description="FAD-dependent oxidoreductase 2 FAD-binding" evidence="13">
    <location>
        <begin position="169"/>
        <end position="201"/>
    </location>
</feature>
<evidence type="ECO:0000256" key="4">
    <source>
        <dbReference type="ARBA" id="ARBA00010790"/>
    </source>
</evidence>
<dbReference type="InterPro" id="IPR012400">
    <property type="entry name" value="Long_Oxdase"/>
</dbReference>
<evidence type="ECO:0000256" key="1">
    <source>
        <dbReference type="ARBA" id="ARBA00000920"/>
    </source>
</evidence>
<reference evidence="16" key="1">
    <citation type="journal article" date="2019" name="Int. J. Syst. Evol. Microbiol.">
        <title>The Global Catalogue of Microorganisms (GCM) 10K type strain sequencing project: providing services to taxonomists for standard genome sequencing and annotation.</title>
        <authorList>
            <consortium name="The Broad Institute Genomics Platform"/>
            <consortium name="The Broad Institute Genome Sequencing Center for Infectious Disease"/>
            <person name="Wu L."/>
            <person name="Ma J."/>
        </authorList>
    </citation>
    <scope>NUCLEOTIDE SEQUENCE [LARGE SCALE GENOMIC DNA]</scope>
    <source>
        <strain evidence="16">DFY28</strain>
    </source>
</reference>
<dbReference type="InterPro" id="IPR036188">
    <property type="entry name" value="FAD/NAD-bd_sf"/>
</dbReference>
<dbReference type="Proteomes" id="UP001596098">
    <property type="component" value="Unassembled WGS sequence"/>
</dbReference>
<dbReference type="Pfam" id="PF05199">
    <property type="entry name" value="GMC_oxred_C"/>
    <property type="match status" value="1"/>
</dbReference>
<dbReference type="Gene3D" id="3.50.50.60">
    <property type="entry name" value="FAD/NAD(P)-binding domain"/>
    <property type="match status" value="2"/>
</dbReference>
<comment type="catalytic activity">
    <reaction evidence="1">
        <text>a long-chain primary fatty alcohol + O2 = a long-chain fatty aldehyde + H2O2</text>
        <dbReference type="Rhea" id="RHEA:22756"/>
        <dbReference type="ChEBI" id="CHEBI:15379"/>
        <dbReference type="ChEBI" id="CHEBI:16240"/>
        <dbReference type="ChEBI" id="CHEBI:17176"/>
        <dbReference type="ChEBI" id="CHEBI:77396"/>
        <dbReference type="EC" id="1.1.3.20"/>
    </reaction>
</comment>
<comment type="subcellular location">
    <subcellularLocation>
        <location evidence="3">Membrane</location>
    </subcellularLocation>
</comment>
<dbReference type="EMBL" id="JBHSQI010000002">
    <property type="protein sequence ID" value="MFC6152604.1"/>
    <property type="molecule type" value="Genomic_DNA"/>
</dbReference>
<comment type="function">
    <text evidence="2">Long-chain fatty alcohol oxidase involved in the omega-oxidation pathway of lipid degradation.</text>
</comment>
<comment type="caution">
    <text evidence="15">The sequence shown here is derived from an EMBL/GenBank/DDBJ whole genome shotgun (WGS) entry which is preliminary data.</text>
</comment>
<evidence type="ECO:0000256" key="7">
    <source>
        <dbReference type="ARBA" id="ARBA00022692"/>
    </source>
</evidence>
<feature type="domain" description="Glucose-methanol-choline oxidoreductase N-terminal" evidence="12">
    <location>
        <begin position="221"/>
        <end position="426"/>
    </location>
</feature>
<dbReference type="Pfam" id="PF00890">
    <property type="entry name" value="FAD_binding_2"/>
    <property type="match status" value="1"/>
</dbReference>
<gene>
    <name evidence="15" type="ORF">ACFPWU_02860</name>
</gene>
<dbReference type="InterPro" id="IPR027056">
    <property type="entry name" value="Gluconate_2DH_su3"/>
</dbReference>
<dbReference type="SUPFAM" id="SSF51905">
    <property type="entry name" value="FAD/NAD(P)-binding domain"/>
    <property type="match status" value="1"/>
</dbReference>
<evidence type="ECO:0000259" key="13">
    <source>
        <dbReference type="Pfam" id="PF00890"/>
    </source>
</evidence>
<evidence type="ECO:0000256" key="2">
    <source>
        <dbReference type="ARBA" id="ARBA00003842"/>
    </source>
</evidence>
<keyword evidence="8" id="KW-0274">FAD</keyword>
<organism evidence="15 16">
    <name type="scientific">Nocardioides yefusunii</name>
    <dbReference type="NCBI Taxonomy" id="2500546"/>
    <lineage>
        <taxon>Bacteria</taxon>
        <taxon>Bacillati</taxon>
        <taxon>Actinomycetota</taxon>
        <taxon>Actinomycetes</taxon>
        <taxon>Propionibacteriales</taxon>
        <taxon>Nocardioidaceae</taxon>
        <taxon>Nocardioides</taxon>
    </lineage>
</organism>
<dbReference type="InterPro" id="IPR007867">
    <property type="entry name" value="GMC_OxRtase_C"/>
</dbReference>
<accession>A0ABW1QVN2</accession>
<keyword evidence="9" id="KW-1133">Transmembrane helix</keyword>
<evidence type="ECO:0000259" key="14">
    <source>
        <dbReference type="Pfam" id="PF05199"/>
    </source>
</evidence>
<keyword evidence="6" id="KW-0285">Flavoprotein</keyword>
<proteinExistence type="inferred from homology"/>
<dbReference type="Pfam" id="PF13618">
    <property type="entry name" value="Gluconate_2-dh3"/>
    <property type="match status" value="1"/>
</dbReference>
<evidence type="ECO:0000256" key="11">
    <source>
        <dbReference type="ARBA" id="ARBA00023136"/>
    </source>
</evidence>
<evidence type="ECO:0000256" key="6">
    <source>
        <dbReference type="ARBA" id="ARBA00022630"/>
    </source>
</evidence>
<dbReference type="PANTHER" id="PTHR46056:SF12">
    <property type="entry name" value="LONG-CHAIN-ALCOHOL OXIDASE"/>
    <property type="match status" value="1"/>
</dbReference>
<name>A0ABW1QVN2_9ACTN</name>
<dbReference type="PIRSF" id="PIRSF028937">
    <property type="entry name" value="Lg_Ch_AO"/>
    <property type="match status" value="1"/>
</dbReference>
<sequence>MTTTPAPQAVLTAEQADVLALICDTFAPGADDVPPASALGVPQVVTALAQGSPREEERAQFVQLLDLFLSPDGTALLTGDPTLFADRDAEQREATLLAMSRSENPLARGAFKALKSAATLGYYLSPGPTGHSPVWDAIGYPGPLGNRTDAPVPPLPVSRITVDAVLDCDVVVVGSGAGGGTAAGVLAAAGLDVVVLERGEYHDDRDFDGGELSGLSRLYAAGPTATAEGQLSILEGAGLGGGTVVNWTTSFDTPDRIRAEWAAHGVEQFVDDEYSRSLAAVRTRIGVNRDHNRPSPRDQVLERGARALGWNVGDMPRNVIGCDQGVECGRCGYGCRIGAKQSTAKTWLADAADAGARLYVGATVQRVVVENGRATGVEATGPQGQRLTVRARAVVVSGGSLQTPALLRRSGLESPQIGANLRMHPATAVWALHDEVITPWEGGLQTRYCDEHVDLGDGYGVIYETGPSNPASALAFLNWTGGKAHLDMMRNLPHAGVIGVITRDQDPGRVEVDANGHPVVHYVLSERDRARMHHGVVGAARIAEAAGAHTIFSGHQSGAGFRPGRDGTLDSFAAAALSSGYGPGDCAMAALHLMGSVRMGGDPATSALDPDGATWEVPNLVVADASTFPTASGVNPMVSVEAIAHMNATRLAARLA</sequence>
<dbReference type="InterPro" id="IPR000172">
    <property type="entry name" value="GMC_OxRdtase_N"/>
</dbReference>
<evidence type="ECO:0000259" key="12">
    <source>
        <dbReference type="Pfam" id="PF00732"/>
    </source>
</evidence>
<evidence type="ECO:0000256" key="10">
    <source>
        <dbReference type="ARBA" id="ARBA00023002"/>
    </source>
</evidence>
<protein>
    <recommendedName>
        <fullName evidence="5">long-chain-alcohol oxidase</fullName>
        <ecNumber evidence="5">1.1.3.20</ecNumber>
    </recommendedName>
</protein>
<evidence type="ECO:0000256" key="5">
    <source>
        <dbReference type="ARBA" id="ARBA00013125"/>
    </source>
</evidence>